<comment type="caution">
    <text evidence="2">The sequence shown here is derived from an EMBL/GenBank/DDBJ whole genome shotgun (WGS) entry which is preliminary data.</text>
</comment>
<proteinExistence type="predicted"/>
<feature type="region of interest" description="Disordered" evidence="1">
    <location>
        <begin position="1"/>
        <end position="47"/>
    </location>
</feature>
<feature type="compositionally biased region" description="Polar residues" evidence="1">
    <location>
        <begin position="1"/>
        <end position="12"/>
    </location>
</feature>
<organism evidence="2 3">
    <name type="scientific">Marasmiellus scandens</name>
    <dbReference type="NCBI Taxonomy" id="2682957"/>
    <lineage>
        <taxon>Eukaryota</taxon>
        <taxon>Fungi</taxon>
        <taxon>Dikarya</taxon>
        <taxon>Basidiomycota</taxon>
        <taxon>Agaricomycotina</taxon>
        <taxon>Agaricomycetes</taxon>
        <taxon>Agaricomycetidae</taxon>
        <taxon>Agaricales</taxon>
        <taxon>Marasmiineae</taxon>
        <taxon>Omphalotaceae</taxon>
        <taxon>Marasmiellus</taxon>
    </lineage>
</organism>
<name>A0ABR1K4C6_9AGAR</name>
<evidence type="ECO:0000313" key="3">
    <source>
        <dbReference type="Proteomes" id="UP001498398"/>
    </source>
</evidence>
<dbReference type="EMBL" id="JBANRG010000002">
    <property type="protein sequence ID" value="KAK7470447.1"/>
    <property type="molecule type" value="Genomic_DNA"/>
</dbReference>
<protein>
    <submittedName>
        <fullName evidence="2">Uncharacterized protein</fullName>
    </submittedName>
</protein>
<dbReference type="Proteomes" id="UP001498398">
    <property type="component" value="Unassembled WGS sequence"/>
</dbReference>
<sequence length="70" mass="7743">MDLDNNSYSNSYGGLAPTGAFKSQVPHHFLSSPSPEPQTPEEISNDHLSDITYQDQLTSSFGLEKTKKEQ</sequence>
<evidence type="ECO:0000313" key="2">
    <source>
        <dbReference type="EMBL" id="KAK7470447.1"/>
    </source>
</evidence>
<accession>A0ABR1K4C6</accession>
<reference evidence="2 3" key="1">
    <citation type="submission" date="2024-01" db="EMBL/GenBank/DDBJ databases">
        <title>A draft genome for the cacao thread blight pathogen Marasmiellus scandens.</title>
        <authorList>
            <person name="Baruah I.K."/>
            <person name="Leung J."/>
            <person name="Bukari Y."/>
            <person name="Amoako-Attah I."/>
            <person name="Meinhardt L.W."/>
            <person name="Bailey B.A."/>
            <person name="Cohen S.P."/>
        </authorList>
    </citation>
    <scope>NUCLEOTIDE SEQUENCE [LARGE SCALE GENOMIC DNA]</scope>
    <source>
        <strain evidence="2 3">GH-19</strain>
    </source>
</reference>
<gene>
    <name evidence="2" type="ORF">VKT23_001872</name>
</gene>
<evidence type="ECO:0000256" key="1">
    <source>
        <dbReference type="SAM" id="MobiDB-lite"/>
    </source>
</evidence>
<keyword evidence="3" id="KW-1185">Reference proteome</keyword>